<feature type="region of interest" description="Disordered" evidence="1">
    <location>
        <begin position="462"/>
        <end position="488"/>
    </location>
</feature>
<dbReference type="PANTHER" id="PTHR46388:SF2">
    <property type="entry name" value="NHL REPEAT-CONTAINING PROTEIN 2"/>
    <property type="match status" value="1"/>
</dbReference>
<feature type="region of interest" description="Disordered" evidence="1">
    <location>
        <begin position="183"/>
        <end position="303"/>
    </location>
</feature>
<feature type="compositionally biased region" description="Low complexity" evidence="1">
    <location>
        <begin position="468"/>
        <end position="481"/>
    </location>
</feature>
<evidence type="ECO:0008006" key="4">
    <source>
        <dbReference type="Google" id="ProtNLM"/>
    </source>
</evidence>
<dbReference type="AlphaFoldDB" id="A0A5C8ZLY6"/>
<dbReference type="EMBL" id="VKAC01000001">
    <property type="protein sequence ID" value="TXR57996.1"/>
    <property type="molecule type" value="Genomic_DNA"/>
</dbReference>
<proteinExistence type="predicted"/>
<dbReference type="PANTHER" id="PTHR46388">
    <property type="entry name" value="NHL REPEAT-CONTAINING PROTEIN 2"/>
    <property type="match status" value="1"/>
</dbReference>
<dbReference type="RefSeq" id="WP_147924607.1">
    <property type="nucleotide sequence ID" value="NZ_VKAC01000001.1"/>
</dbReference>
<organism evidence="2 3">
    <name type="scientific">Quadrisphaera setariae</name>
    <dbReference type="NCBI Taxonomy" id="2593304"/>
    <lineage>
        <taxon>Bacteria</taxon>
        <taxon>Bacillati</taxon>
        <taxon>Actinomycetota</taxon>
        <taxon>Actinomycetes</taxon>
        <taxon>Kineosporiales</taxon>
        <taxon>Kineosporiaceae</taxon>
        <taxon>Quadrisphaera</taxon>
    </lineage>
</organism>
<keyword evidence="3" id="KW-1185">Reference proteome</keyword>
<feature type="compositionally biased region" description="Low complexity" evidence="1">
    <location>
        <begin position="202"/>
        <end position="235"/>
    </location>
</feature>
<evidence type="ECO:0000313" key="3">
    <source>
        <dbReference type="Proteomes" id="UP000321234"/>
    </source>
</evidence>
<dbReference type="Pfam" id="PF04122">
    <property type="entry name" value="CW_binding_2"/>
    <property type="match status" value="3"/>
</dbReference>
<sequence>MSGTAGELHVLIGATGQGEHAGSSAEAQGQVLDAPGGVAVNEGVRYVADTGHQRVLRFTQGGTCVVMAGPQAAVAPSSWCMGERRAPLMLHPTAIAVDENSDVFVADPQAKRVFMTGPTTAGVITVAGNGQPGTPADGAQASATPLSSPTGLAVTRDGAQLYIADAGAHQVLVVDTSGLVEDAVPSPLRSGGPSLQTPPQPSQTSSAPTASGTGSPTPSAPSQSSSTATGSASSTVDSTDGDPEYTPATDGAERFAAVPVQSLDEESDGPAETGRATPSSGATSEGDEGVQSSGSPSPTQSTAGRLFVVAGPGCAPGPGGRPVLGATVQALTAGLSSPSALVVAEGVESTPELYVADRSNHQVYAITIPFGAVDQPRDLTTVSSDDPALTEPVALAVGSRQGPVALVAADAKTHAVVVSDLGGPSLEWAPLTSELQAPSALAGDRMSVLVADSDADAVYGVPLEGTASSSSSSPSESSSSPDPSPSQVRLLSAGVPLAADPAEVTASSASASAAACGATPTPTPTSTTTTTTTPVTGNRGTPDPDFTPRSDPSPSRPKVPGNAVDPGPGTHRFSGNDRVATSVDTSQKLFPKAGSVPVVVISSASSYADSAGGARYAAEKGGSLLLTPGKALDPAVEAEVRRSLAAGGSIVVTGREDAITPSVFSALEAIAPGRTERIGGVDRYETATKLAQRLADQMTTTATGPIYLVTGADYPDALVVVSLARRTGGLIVLSKDGVLPPVTKALLQQMDPTGVRTVPVGGAAAAAAASLGGDAGRTAAAAAVVGSDRYETARKVAERFVALDTAAGARTDVVGLATGTTWPDALVGSTAMGTLVGPLLLTHGDQLDPNVVKALAAIPSSRPSTAVVFGGESAVPASVMAAFGAAAKG</sequence>
<reference evidence="2 3" key="1">
    <citation type="submission" date="2019-07" db="EMBL/GenBank/DDBJ databases">
        <title>Quadrisphaera sp. strain DD2A genome sequencing and assembly.</title>
        <authorList>
            <person name="Kim I."/>
        </authorList>
    </citation>
    <scope>NUCLEOTIDE SEQUENCE [LARGE SCALE GENOMIC DNA]</scope>
    <source>
        <strain evidence="2 3">DD2A</strain>
    </source>
</reference>
<gene>
    <name evidence="2" type="ORF">FMM08_01885</name>
</gene>
<dbReference type="InterPro" id="IPR011042">
    <property type="entry name" value="6-blade_b-propeller_TolB-like"/>
</dbReference>
<dbReference type="Gene3D" id="2.120.10.30">
    <property type="entry name" value="TolB, C-terminal domain"/>
    <property type="match status" value="2"/>
</dbReference>
<evidence type="ECO:0000256" key="1">
    <source>
        <dbReference type="SAM" id="MobiDB-lite"/>
    </source>
</evidence>
<feature type="compositionally biased region" description="Low complexity" evidence="1">
    <location>
        <begin position="289"/>
        <end position="302"/>
    </location>
</feature>
<accession>A0A5C8ZLY6</accession>
<dbReference type="Proteomes" id="UP000321234">
    <property type="component" value="Unassembled WGS sequence"/>
</dbReference>
<evidence type="ECO:0000313" key="2">
    <source>
        <dbReference type="EMBL" id="TXR57996.1"/>
    </source>
</evidence>
<feature type="compositionally biased region" description="Low complexity" evidence="1">
    <location>
        <begin position="513"/>
        <end position="536"/>
    </location>
</feature>
<feature type="region of interest" description="Disordered" evidence="1">
    <location>
        <begin position="127"/>
        <end position="151"/>
    </location>
</feature>
<dbReference type="SUPFAM" id="SSF101898">
    <property type="entry name" value="NHL repeat"/>
    <property type="match status" value="1"/>
</dbReference>
<name>A0A5C8ZLY6_9ACTN</name>
<protein>
    <recommendedName>
        <fullName evidence="4">Cell wall binding repeat 2</fullName>
    </recommendedName>
</protein>
<dbReference type="InterPro" id="IPR007253">
    <property type="entry name" value="Cell_wall-bd_2"/>
</dbReference>
<comment type="caution">
    <text evidence="2">The sequence shown here is derived from an EMBL/GenBank/DDBJ whole genome shotgun (WGS) entry which is preliminary data.</text>
</comment>
<dbReference type="OrthoDB" id="1099523at2"/>
<feature type="region of interest" description="Disordered" evidence="1">
    <location>
        <begin position="513"/>
        <end position="580"/>
    </location>
</feature>
<feature type="compositionally biased region" description="Polar residues" evidence="1">
    <location>
        <begin position="141"/>
        <end position="150"/>
    </location>
</feature>